<dbReference type="RefSeq" id="WP_179171706.1">
    <property type="nucleotide sequence ID" value="NZ_CP058532.1"/>
</dbReference>
<evidence type="ECO:0000313" key="2">
    <source>
        <dbReference type="EMBL" id="QLG30132.1"/>
    </source>
</evidence>
<geneLocation type="plasmid" evidence="2 3">
    <name>unnamed3</name>
</geneLocation>
<gene>
    <name evidence="2" type="ORF">HUG10_21330</name>
</gene>
<name>A0A7D5GEZ0_9EURY</name>
<sequence length="224" mass="26221">MSSGRRPDIDRSPFRDEIRMLLKNKGRSHDPTYDELREQILERYGEEFTVRQLRDYMNKEILPEEMMPAKEAQQELEKRRETIDIAAKRQDLVELQESRLGKAVETEEQMGGMLLDQVNEQIVLKDKLLESLSKDYERLGVLQSTSQIDIDVNQVQADPFSKMLAESLEIELADPSDDEHSDYRDDDDIRNLAESDDEYDEGEEEDAWMDKDPDEITFDDLPDE</sequence>
<organism evidence="2 3">
    <name type="scientific">Halorarum halophilum</name>
    <dbReference type="NCBI Taxonomy" id="2743090"/>
    <lineage>
        <taxon>Archaea</taxon>
        <taxon>Methanobacteriati</taxon>
        <taxon>Methanobacteriota</taxon>
        <taxon>Stenosarchaea group</taxon>
        <taxon>Halobacteria</taxon>
        <taxon>Halobacteriales</taxon>
        <taxon>Haloferacaceae</taxon>
        <taxon>Halorarum</taxon>
    </lineage>
</organism>
<keyword evidence="2" id="KW-0614">Plasmid</keyword>
<reference evidence="2 3" key="1">
    <citation type="submission" date="2020-07" db="EMBL/GenBank/DDBJ databases">
        <title>Gai3-2, isolated from salt lake.</title>
        <authorList>
            <person name="Cui H."/>
            <person name="Shi X."/>
        </authorList>
    </citation>
    <scope>NUCLEOTIDE SEQUENCE [LARGE SCALE GENOMIC DNA]</scope>
    <source>
        <strain evidence="2 3">Gai3-2</strain>
        <plasmid evidence="2 3">unnamed3</plasmid>
    </source>
</reference>
<feature type="compositionally biased region" description="Acidic residues" evidence="1">
    <location>
        <begin position="171"/>
        <end position="180"/>
    </location>
</feature>
<protein>
    <submittedName>
        <fullName evidence="2">Uncharacterized protein</fullName>
    </submittedName>
</protein>
<accession>A0A7D5GEZ0</accession>
<feature type="compositionally biased region" description="Basic and acidic residues" evidence="1">
    <location>
        <begin position="181"/>
        <end position="193"/>
    </location>
</feature>
<evidence type="ECO:0000256" key="1">
    <source>
        <dbReference type="SAM" id="MobiDB-lite"/>
    </source>
</evidence>
<dbReference type="EMBL" id="CP058532">
    <property type="protein sequence ID" value="QLG30132.1"/>
    <property type="molecule type" value="Genomic_DNA"/>
</dbReference>
<feature type="compositionally biased region" description="Acidic residues" evidence="1">
    <location>
        <begin position="194"/>
        <end position="224"/>
    </location>
</feature>
<evidence type="ECO:0000313" key="3">
    <source>
        <dbReference type="Proteomes" id="UP000509750"/>
    </source>
</evidence>
<dbReference type="Proteomes" id="UP000509750">
    <property type="component" value="Plasmid unnamed3"/>
</dbReference>
<dbReference type="GeneID" id="56031433"/>
<keyword evidence="3" id="KW-1185">Reference proteome</keyword>
<proteinExistence type="predicted"/>
<dbReference type="KEGG" id="halg:HUG10_21330"/>
<feature type="region of interest" description="Disordered" evidence="1">
    <location>
        <begin position="171"/>
        <end position="224"/>
    </location>
</feature>
<dbReference type="AlphaFoldDB" id="A0A7D5GEZ0"/>